<comment type="caution">
    <text evidence="1">The sequence shown here is derived from an EMBL/GenBank/DDBJ whole genome shotgun (WGS) entry which is preliminary data.</text>
</comment>
<evidence type="ECO:0000313" key="2">
    <source>
        <dbReference type="Proteomes" id="UP001377567"/>
    </source>
</evidence>
<evidence type="ECO:0008006" key="3">
    <source>
        <dbReference type="Google" id="ProtNLM"/>
    </source>
</evidence>
<proteinExistence type="predicted"/>
<dbReference type="Proteomes" id="UP001377567">
    <property type="component" value="Unassembled WGS sequence"/>
</dbReference>
<gene>
    <name evidence="1" type="ORF">DAKH74_001740</name>
</gene>
<protein>
    <recommendedName>
        <fullName evidence="3">MULE transposase domain-containing protein</fullName>
    </recommendedName>
</protein>
<keyword evidence="2" id="KW-1185">Reference proteome</keyword>
<evidence type="ECO:0000313" key="1">
    <source>
        <dbReference type="EMBL" id="GMM53558.1"/>
    </source>
</evidence>
<dbReference type="EMBL" id="BTGD01000001">
    <property type="protein sequence ID" value="GMM53558.1"/>
    <property type="molecule type" value="Genomic_DNA"/>
</dbReference>
<reference evidence="1 2" key="1">
    <citation type="journal article" date="2023" name="Elife">
        <title>Identification of key yeast species and microbe-microbe interactions impacting larval growth of Drosophila in the wild.</title>
        <authorList>
            <person name="Mure A."/>
            <person name="Sugiura Y."/>
            <person name="Maeda R."/>
            <person name="Honda K."/>
            <person name="Sakurai N."/>
            <person name="Takahashi Y."/>
            <person name="Watada M."/>
            <person name="Katoh T."/>
            <person name="Gotoh A."/>
            <person name="Gotoh Y."/>
            <person name="Taniguchi I."/>
            <person name="Nakamura K."/>
            <person name="Hayashi T."/>
            <person name="Katayama T."/>
            <person name="Uemura T."/>
            <person name="Hattori Y."/>
        </authorList>
    </citation>
    <scope>NUCLEOTIDE SEQUENCE [LARGE SCALE GENOMIC DNA]</scope>
    <source>
        <strain evidence="1 2">KH-74</strain>
    </source>
</reference>
<organism evidence="1 2">
    <name type="scientific">Maudiozyma humilis</name>
    <name type="common">Sour dough yeast</name>
    <name type="synonym">Kazachstania humilis</name>
    <dbReference type="NCBI Taxonomy" id="51915"/>
    <lineage>
        <taxon>Eukaryota</taxon>
        <taxon>Fungi</taxon>
        <taxon>Dikarya</taxon>
        <taxon>Ascomycota</taxon>
        <taxon>Saccharomycotina</taxon>
        <taxon>Saccharomycetes</taxon>
        <taxon>Saccharomycetales</taxon>
        <taxon>Saccharomycetaceae</taxon>
        <taxon>Maudiozyma</taxon>
    </lineage>
</organism>
<name>A0AAV5RQP6_MAUHU</name>
<dbReference type="AlphaFoldDB" id="A0AAV5RQP6"/>
<sequence>MWKLSSNVNEDIPFNEEESKDLLEELTVALGKTDIPDTLFFCPDIGDPRLPEKFLNVMFLDGTFLASPHFKTCLTLAAITTDHRTVPLAHMFHTGGENVAHATAFLALTKIHLKHVNWESTSIMADQSIALETAIKCIFKTQSLTCGLHLFKNVVKHTEGKPYSHFNTLCQTLDKQKQEDAQKALLDMFYPKSKNGRTPTYKKIESELARFTRLNKPCGFEAQTTNGVEQLHSSMRYMKQGNVVNFVTHLSVLQLHALNKLQTENCRDHPKFTFYAETILSLQLALATAFKVELKSPGVYNVSYDKDRNYPIVKVYAQYMKKLGRRKSFWRSRREYLDSLITCTAVEVTEVSCSLCPAAVDYMRCPHVVAVRGLLSFPVER</sequence>
<accession>A0AAV5RQP6</accession>